<dbReference type="EMBL" id="BKAJ01000007">
    <property type="protein sequence ID" value="GEP53334.1"/>
    <property type="molecule type" value="Genomic_DNA"/>
</dbReference>
<organism evidence="1 2">
    <name type="scientific">Reyranella soli</name>
    <dbReference type="NCBI Taxonomy" id="1230389"/>
    <lineage>
        <taxon>Bacteria</taxon>
        <taxon>Pseudomonadati</taxon>
        <taxon>Pseudomonadota</taxon>
        <taxon>Alphaproteobacteria</taxon>
        <taxon>Hyphomicrobiales</taxon>
        <taxon>Reyranellaceae</taxon>
        <taxon>Reyranella</taxon>
    </lineage>
</organism>
<name>A0A512N2W4_9HYPH</name>
<gene>
    <name evidence="1" type="ORF">RSO01_05000</name>
</gene>
<accession>A0A512N2W4</accession>
<dbReference type="RefSeq" id="WP_147145858.1">
    <property type="nucleotide sequence ID" value="NZ_BKAJ01000007.1"/>
</dbReference>
<evidence type="ECO:0000313" key="1">
    <source>
        <dbReference type="EMBL" id="GEP53334.1"/>
    </source>
</evidence>
<proteinExistence type="predicted"/>
<protein>
    <submittedName>
        <fullName evidence="1">Uncharacterized protein</fullName>
    </submittedName>
</protein>
<evidence type="ECO:0000313" key="2">
    <source>
        <dbReference type="Proteomes" id="UP000321058"/>
    </source>
</evidence>
<sequence length="81" mass="8942">MALATSHTTFGDLARDELAIEVTCPNCGHRRTIDGNAPGLRNRRIAGARFRCDQCGSVGLPSIGKQRRWTGRLAEHARKLR</sequence>
<dbReference type="Proteomes" id="UP000321058">
    <property type="component" value="Unassembled WGS sequence"/>
</dbReference>
<dbReference type="AlphaFoldDB" id="A0A512N2W4"/>
<reference evidence="1 2" key="1">
    <citation type="submission" date="2019-07" db="EMBL/GenBank/DDBJ databases">
        <title>Whole genome shotgun sequence of Reyranella soli NBRC 108950.</title>
        <authorList>
            <person name="Hosoyama A."/>
            <person name="Uohara A."/>
            <person name="Ohji S."/>
            <person name="Ichikawa N."/>
        </authorList>
    </citation>
    <scope>NUCLEOTIDE SEQUENCE [LARGE SCALE GENOMIC DNA]</scope>
    <source>
        <strain evidence="1 2">NBRC 108950</strain>
    </source>
</reference>
<keyword evidence="2" id="KW-1185">Reference proteome</keyword>
<dbReference type="OrthoDB" id="7361081at2"/>
<comment type="caution">
    <text evidence="1">The sequence shown here is derived from an EMBL/GenBank/DDBJ whole genome shotgun (WGS) entry which is preliminary data.</text>
</comment>